<dbReference type="AlphaFoldDB" id="A0A484G8N4"/>
<dbReference type="Proteomes" id="UP000014480">
    <property type="component" value="Unassembled WGS sequence"/>
</dbReference>
<accession>A0A484G8N4</accession>
<keyword evidence="1" id="KW-0732">Signal</keyword>
<sequence length="113" mass="12314">MTSFKVQILTLLAAVTVVRGQGFDITTHRKMWCNHGTDQVPEMPACNSPSFVYCCVFENYPLENPKLLDGFPVSRVCLRDRAFITGSCTVSDGKGGVLMGTDGLPYNGWGACC</sequence>
<dbReference type="OrthoDB" id="4800292at2759"/>
<evidence type="ECO:0000313" key="2">
    <source>
        <dbReference type="EMBL" id="TDZ26819.1"/>
    </source>
</evidence>
<protein>
    <recommendedName>
        <fullName evidence="4">Secreted protein</fullName>
    </recommendedName>
</protein>
<evidence type="ECO:0008006" key="4">
    <source>
        <dbReference type="Google" id="ProtNLM"/>
    </source>
</evidence>
<feature type="signal peptide" evidence="1">
    <location>
        <begin position="1"/>
        <end position="20"/>
    </location>
</feature>
<evidence type="ECO:0000313" key="3">
    <source>
        <dbReference type="Proteomes" id="UP000014480"/>
    </source>
</evidence>
<feature type="chain" id="PRO_5019812603" description="Secreted protein" evidence="1">
    <location>
        <begin position="21"/>
        <end position="113"/>
    </location>
</feature>
<dbReference type="EMBL" id="AMCV02000001">
    <property type="protein sequence ID" value="TDZ26819.1"/>
    <property type="molecule type" value="Genomic_DNA"/>
</dbReference>
<evidence type="ECO:0000256" key="1">
    <source>
        <dbReference type="SAM" id="SignalP"/>
    </source>
</evidence>
<comment type="caution">
    <text evidence="2">The sequence shown here is derived from an EMBL/GenBank/DDBJ whole genome shotgun (WGS) entry which is preliminary data.</text>
</comment>
<keyword evidence="3" id="KW-1185">Reference proteome</keyword>
<proteinExistence type="predicted"/>
<reference evidence="3" key="1">
    <citation type="journal article" date="2013" name="New Phytol.">
        <title>Comparative genomic and transcriptomic analyses reveal the hemibiotrophic stage shift of Colletotrichum fungi.</title>
        <authorList>
            <person name="Gan P."/>
            <person name="Ikeda K."/>
            <person name="Irieda H."/>
            <person name="Narusaka M."/>
            <person name="O'Connell R.J."/>
            <person name="Narusaka Y."/>
            <person name="Takano Y."/>
            <person name="Kubo Y."/>
            <person name="Shirasu K."/>
        </authorList>
    </citation>
    <scope>NUCLEOTIDE SEQUENCE [LARGE SCALE GENOMIC DNA]</scope>
    <source>
        <strain evidence="3">104-T / ATCC 96160 / CBS 514.97 / LARS 414 / MAFF 240422</strain>
    </source>
</reference>
<reference evidence="3" key="2">
    <citation type="journal article" date="2019" name="Mol. Plant Microbe Interact.">
        <title>Genome sequence resources for four phytopathogenic fungi from the Colletotrichum orbiculare species complex.</title>
        <authorList>
            <person name="Gan P."/>
            <person name="Tsushima A."/>
            <person name="Narusaka M."/>
            <person name="Narusaka Y."/>
            <person name="Takano Y."/>
            <person name="Kubo Y."/>
            <person name="Shirasu K."/>
        </authorList>
    </citation>
    <scope>GENOME REANNOTATION</scope>
    <source>
        <strain evidence="3">104-T / ATCC 96160 / CBS 514.97 / LARS 414 / MAFF 240422</strain>
    </source>
</reference>
<name>A0A484G8N4_COLOR</name>
<organism evidence="2 3">
    <name type="scientific">Colletotrichum orbiculare (strain 104-T / ATCC 96160 / CBS 514.97 / LARS 414 / MAFF 240422)</name>
    <name type="common">Cucumber anthracnose fungus</name>
    <name type="synonym">Colletotrichum lagenarium</name>
    <dbReference type="NCBI Taxonomy" id="1213857"/>
    <lineage>
        <taxon>Eukaryota</taxon>
        <taxon>Fungi</taxon>
        <taxon>Dikarya</taxon>
        <taxon>Ascomycota</taxon>
        <taxon>Pezizomycotina</taxon>
        <taxon>Sordariomycetes</taxon>
        <taxon>Hypocreomycetidae</taxon>
        <taxon>Glomerellales</taxon>
        <taxon>Glomerellaceae</taxon>
        <taxon>Colletotrichum</taxon>
        <taxon>Colletotrichum orbiculare species complex</taxon>
    </lineage>
</organism>
<gene>
    <name evidence="2" type="ORF">Cob_v000074</name>
</gene>